<protein>
    <submittedName>
        <fullName evidence="1">Uncharacterized protein</fullName>
    </submittedName>
</protein>
<name>A0ABD3CR55_9LAMI</name>
<dbReference type="EMBL" id="JAVIJP010000032">
    <property type="protein sequence ID" value="KAL3631067.1"/>
    <property type="molecule type" value="Genomic_DNA"/>
</dbReference>
<dbReference type="PANTHER" id="PTHR48065">
    <property type="entry name" value="OS10G0469600 PROTEIN"/>
    <property type="match status" value="1"/>
</dbReference>
<accession>A0ABD3CR55</accession>
<organism evidence="1 2">
    <name type="scientific">Castilleja foliolosa</name>
    <dbReference type="NCBI Taxonomy" id="1961234"/>
    <lineage>
        <taxon>Eukaryota</taxon>
        <taxon>Viridiplantae</taxon>
        <taxon>Streptophyta</taxon>
        <taxon>Embryophyta</taxon>
        <taxon>Tracheophyta</taxon>
        <taxon>Spermatophyta</taxon>
        <taxon>Magnoliopsida</taxon>
        <taxon>eudicotyledons</taxon>
        <taxon>Gunneridae</taxon>
        <taxon>Pentapetalae</taxon>
        <taxon>asterids</taxon>
        <taxon>lamiids</taxon>
        <taxon>Lamiales</taxon>
        <taxon>Orobanchaceae</taxon>
        <taxon>Pedicularideae</taxon>
        <taxon>Castillejinae</taxon>
        <taxon>Castilleja</taxon>
    </lineage>
</organism>
<dbReference type="SUPFAM" id="SSF52058">
    <property type="entry name" value="L domain-like"/>
    <property type="match status" value="1"/>
</dbReference>
<dbReference type="AlphaFoldDB" id="A0ABD3CR55"/>
<evidence type="ECO:0000313" key="1">
    <source>
        <dbReference type="EMBL" id="KAL3631067.1"/>
    </source>
</evidence>
<dbReference type="Pfam" id="PF13855">
    <property type="entry name" value="LRR_8"/>
    <property type="match status" value="1"/>
</dbReference>
<dbReference type="Proteomes" id="UP001632038">
    <property type="component" value="Unassembled WGS sequence"/>
</dbReference>
<dbReference type="PANTHER" id="PTHR48065:SF75">
    <property type="entry name" value="LEUCINE-RICH REPEAT-CONTAINING N-TERMINAL PLANT-TYPE DOMAIN-CONTAINING PROTEIN"/>
    <property type="match status" value="1"/>
</dbReference>
<dbReference type="PROSITE" id="PS51450">
    <property type="entry name" value="LRR"/>
    <property type="match status" value="1"/>
</dbReference>
<gene>
    <name evidence="1" type="ORF">CASFOL_024051</name>
</gene>
<dbReference type="InterPro" id="IPR001611">
    <property type="entry name" value="Leu-rich_rpt"/>
</dbReference>
<proteinExistence type="predicted"/>
<keyword evidence="2" id="KW-1185">Reference proteome</keyword>
<evidence type="ECO:0000313" key="2">
    <source>
        <dbReference type="Proteomes" id="UP001632038"/>
    </source>
</evidence>
<dbReference type="InterPro" id="IPR032675">
    <property type="entry name" value="LRR_dom_sf"/>
</dbReference>
<sequence length="72" mass="7587">MCNLSGLNLDGEISPAIGQLKALLSIDLRSNKLSGQIPDEIGDCSSLESLDLSFNDAIKSLFGIISLSGTYL</sequence>
<reference evidence="2" key="1">
    <citation type="journal article" date="2024" name="IScience">
        <title>Strigolactones Initiate the Formation of Haustorium-like Structures in Castilleja.</title>
        <authorList>
            <person name="Buerger M."/>
            <person name="Peterson D."/>
            <person name="Chory J."/>
        </authorList>
    </citation>
    <scope>NUCLEOTIDE SEQUENCE [LARGE SCALE GENOMIC DNA]</scope>
</reference>
<comment type="caution">
    <text evidence="1">The sequence shown here is derived from an EMBL/GenBank/DDBJ whole genome shotgun (WGS) entry which is preliminary data.</text>
</comment>
<dbReference type="Gene3D" id="3.80.10.10">
    <property type="entry name" value="Ribonuclease Inhibitor"/>
    <property type="match status" value="1"/>
</dbReference>